<accession>A0ABP7NWS2</accession>
<dbReference type="PROSITE" id="PS00409">
    <property type="entry name" value="PROKAR_NTER_METHYL"/>
    <property type="match status" value="1"/>
</dbReference>
<keyword evidence="1" id="KW-0472">Membrane</keyword>
<evidence type="ECO:0000313" key="3">
    <source>
        <dbReference type="Proteomes" id="UP001501337"/>
    </source>
</evidence>
<proteinExistence type="predicted"/>
<dbReference type="Proteomes" id="UP001501337">
    <property type="component" value="Unassembled WGS sequence"/>
</dbReference>
<reference evidence="3" key="1">
    <citation type="journal article" date="2019" name="Int. J. Syst. Evol. Microbiol.">
        <title>The Global Catalogue of Microorganisms (GCM) 10K type strain sequencing project: providing services to taxonomists for standard genome sequencing and annotation.</title>
        <authorList>
            <consortium name="The Broad Institute Genomics Platform"/>
            <consortium name="The Broad Institute Genome Sequencing Center for Infectious Disease"/>
            <person name="Wu L."/>
            <person name="Ma J."/>
        </authorList>
    </citation>
    <scope>NUCLEOTIDE SEQUENCE [LARGE SCALE GENOMIC DNA]</scope>
    <source>
        <strain evidence="3">JCM 17555</strain>
    </source>
</reference>
<keyword evidence="1" id="KW-1133">Transmembrane helix</keyword>
<keyword evidence="3" id="KW-1185">Reference proteome</keyword>
<organism evidence="2 3">
    <name type="scientific">Allohahella marinimesophila</name>
    <dbReference type="NCBI Taxonomy" id="1054972"/>
    <lineage>
        <taxon>Bacteria</taxon>
        <taxon>Pseudomonadati</taxon>
        <taxon>Pseudomonadota</taxon>
        <taxon>Gammaproteobacteria</taxon>
        <taxon>Oceanospirillales</taxon>
        <taxon>Hahellaceae</taxon>
        <taxon>Allohahella</taxon>
    </lineage>
</organism>
<protein>
    <recommendedName>
        <fullName evidence="4">MSHA pilin protein MshA</fullName>
    </recommendedName>
</protein>
<feature type="transmembrane region" description="Helical" evidence="1">
    <location>
        <begin position="20"/>
        <end position="44"/>
    </location>
</feature>
<dbReference type="EMBL" id="BAABBO010000007">
    <property type="protein sequence ID" value="GAA3955701.1"/>
    <property type="molecule type" value="Genomic_DNA"/>
</dbReference>
<name>A0ABP7NWS2_9GAMM</name>
<keyword evidence="1" id="KW-0812">Transmembrane</keyword>
<dbReference type="SUPFAM" id="SSF54523">
    <property type="entry name" value="Pili subunits"/>
    <property type="match status" value="1"/>
</dbReference>
<comment type="caution">
    <text evidence="2">The sequence shown here is derived from an EMBL/GenBank/DDBJ whole genome shotgun (WGS) entry which is preliminary data.</text>
</comment>
<dbReference type="Pfam" id="PF07963">
    <property type="entry name" value="N_methyl"/>
    <property type="match status" value="1"/>
</dbReference>
<dbReference type="RefSeq" id="WP_344804476.1">
    <property type="nucleotide sequence ID" value="NZ_BAABBO010000007.1"/>
</dbReference>
<dbReference type="InterPro" id="IPR045584">
    <property type="entry name" value="Pilin-like"/>
</dbReference>
<dbReference type="InterPro" id="IPR012902">
    <property type="entry name" value="N_methyl_site"/>
</dbReference>
<evidence type="ECO:0008006" key="4">
    <source>
        <dbReference type="Google" id="ProtNLM"/>
    </source>
</evidence>
<evidence type="ECO:0000256" key="1">
    <source>
        <dbReference type="SAM" id="Phobius"/>
    </source>
</evidence>
<dbReference type="Gene3D" id="3.30.700.10">
    <property type="entry name" value="Glycoprotein, Type 4 Pilin"/>
    <property type="match status" value="1"/>
</dbReference>
<gene>
    <name evidence="2" type="ORF">GCM10022278_12840</name>
</gene>
<evidence type="ECO:0000313" key="2">
    <source>
        <dbReference type="EMBL" id="GAA3955701.1"/>
    </source>
</evidence>
<sequence>MKSVPMNTPFNAMPSNAKGAQAGFTLIELVMVIVILGILAAFALPRFADLSQNANAAVYDGAVGAARSAMAITHAQALVEGKASEAPGTDANITLEGQPITMAYGYPDRAGLATAAQFQGESIQYNATNGTITVGTCVATYTAATSATVPATLVAAAKSADNKC</sequence>
<dbReference type="NCBIfam" id="TIGR02532">
    <property type="entry name" value="IV_pilin_GFxxxE"/>
    <property type="match status" value="1"/>
</dbReference>